<accession>A0ABW4Z9C6</accession>
<evidence type="ECO:0000313" key="3">
    <source>
        <dbReference type="EMBL" id="MFD2158277.1"/>
    </source>
</evidence>
<feature type="domain" description="Fe/B12 periplasmic-binding" evidence="2">
    <location>
        <begin position="21"/>
        <end position="273"/>
    </location>
</feature>
<protein>
    <submittedName>
        <fullName evidence="3">ABC transporter substrate-binding protein</fullName>
    </submittedName>
</protein>
<dbReference type="NCBIfam" id="NF038402">
    <property type="entry name" value="TroA_like"/>
    <property type="match status" value="1"/>
</dbReference>
<evidence type="ECO:0000313" key="4">
    <source>
        <dbReference type="Proteomes" id="UP001597389"/>
    </source>
</evidence>
<keyword evidence="4" id="KW-1185">Reference proteome</keyword>
<dbReference type="EMBL" id="JBHUJB010000021">
    <property type="protein sequence ID" value="MFD2158277.1"/>
    <property type="molecule type" value="Genomic_DNA"/>
</dbReference>
<dbReference type="PANTHER" id="PTHR30535">
    <property type="entry name" value="VITAMIN B12-BINDING PROTEIN"/>
    <property type="match status" value="1"/>
</dbReference>
<reference evidence="4" key="1">
    <citation type="journal article" date="2019" name="Int. J. Syst. Evol. Microbiol.">
        <title>The Global Catalogue of Microorganisms (GCM) 10K type strain sequencing project: providing services to taxonomists for standard genome sequencing and annotation.</title>
        <authorList>
            <consortium name="The Broad Institute Genomics Platform"/>
            <consortium name="The Broad Institute Genome Sequencing Center for Infectious Disease"/>
            <person name="Wu L."/>
            <person name="Ma J."/>
        </authorList>
    </citation>
    <scope>NUCLEOTIDE SEQUENCE [LARGE SCALE GENOMIC DNA]</scope>
    <source>
        <strain evidence="4">CCUG 57942</strain>
    </source>
</reference>
<comment type="caution">
    <text evidence="3">The sequence shown here is derived from an EMBL/GenBank/DDBJ whole genome shotgun (WGS) entry which is preliminary data.</text>
</comment>
<sequence>MRRIHNEYLDHRFEVPEEPKRVVCLVSSATEAMDSMGFHERIVGVSEYCDRYIDTTGIPVVGQYITADFEKIKDLDADLVLLTTGIQRRLSLKLAEQGVPIYNLNLPNSFSGMLENVILLGGLLNELDAARGLASKMAERFASIKRACEGGKRPRVYVELWLGRHRRAVGGLSYIRDLVECAGGELVYGERAVGYFENDLGELMHERPDVYVFFHEPEYLVDGELLVHEREWDTRIPVVMSTVKMGENMIQDGPSLLDSAEWLQARMKEVGAC</sequence>
<dbReference type="PROSITE" id="PS50983">
    <property type="entry name" value="FE_B12_PBP"/>
    <property type="match status" value="1"/>
</dbReference>
<dbReference type="InterPro" id="IPR054828">
    <property type="entry name" value="Vit_B12_bind_prot"/>
</dbReference>
<organism evidence="3 4">
    <name type="scientific">Rubritalea tangerina</name>
    <dbReference type="NCBI Taxonomy" id="430798"/>
    <lineage>
        <taxon>Bacteria</taxon>
        <taxon>Pseudomonadati</taxon>
        <taxon>Verrucomicrobiota</taxon>
        <taxon>Verrucomicrobiia</taxon>
        <taxon>Verrucomicrobiales</taxon>
        <taxon>Rubritaleaceae</taxon>
        <taxon>Rubritalea</taxon>
    </lineage>
</organism>
<dbReference type="RefSeq" id="WP_377090460.1">
    <property type="nucleotide sequence ID" value="NZ_JBHSJL010000014.1"/>
</dbReference>
<evidence type="ECO:0000259" key="2">
    <source>
        <dbReference type="PROSITE" id="PS50983"/>
    </source>
</evidence>
<dbReference type="Gene3D" id="3.40.50.1980">
    <property type="entry name" value="Nitrogenase molybdenum iron protein domain"/>
    <property type="match status" value="2"/>
</dbReference>
<dbReference type="Proteomes" id="UP001597389">
    <property type="component" value="Unassembled WGS sequence"/>
</dbReference>
<gene>
    <name evidence="3" type="ORF">ACFSW8_05150</name>
</gene>
<proteinExistence type="predicted"/>
<keyword evidence="1" id="KW-0732">Signal</keyword>
<dbReference type="SUPFAM" id="SSF53807">
    <property type="entry name" value="Helical backbone' metal receptor"/>
    <property type="match status" value="1"/>
</dbReference>
<dbReference type="InterPro" id="IPR002491">
    <property type="entry name" value="ABC_transptr_periplasmic_BD"/>
</dbReference>
<evidence type="ECO:0000256" key="1">
    <source>
        <dbReference type="ARBA" id="ARBA00022729"/>
    </source>
</evidence>
<name>A0ABW4Z9C6_9BACT</name>
<dbReference type="PANTHER" id="PTHR30535:SF34">
    <property type="entry name" value="MOLYBDATE-BINDING PROTEIN MOLA"/>
    <property type="match status" value="1"/>
</dbReference>
<dbReference type="Pfam" id="PF01497">
    <property type="entry name" value="Peripla_BP_2"/>
    <property type="match status" value="1"/>
</dbReference>
<dbReference type="InterPro" id="IPR050902">
    <property type="entry name" value="ABC_Transporter_SBP"/>
</dbReference>